<feature type="site" description="Activates thiol group during catalysis" evidence="6">
    <location>
        <position position="179"/>
    </location>
</feature>
<dbReference type="GO" id="GO:0050661">
    <property type="term" value="F:NADP binding"/>
    <property type="evidence" value="ECO:0007669"/>
    <property type="project" value="InterPro"/>
</dbReference>
<dbReference type="OrthoDB" id="9803304at2"/>
<feature type="active site" description="Nucleophile" evidence="3">
    <location>
        <position position="152"/>
    </location>
</feature>
<feature type="binding site" evidence="5">
    <location>
        <position position="34"/>
    </location>
    <ligand>
        <name>NAD(+)</name>
        <dbReference type="ChEBI" id="CHEBI:57540"/>
    </ligand>
</feature>
<dbReference type="AlphaFoldDB" id="A0A2W7G2U7"/>
<dbReference type="Pfam" id="PF02800">
    <property type="entry name" value="Gp_dh_C"/>
    <property type="match status" value="1"/>
</dbReference>
<dbReference type="Gene3D" id="3.30.360.10">
    <property type="entry name" value="Dihydrodipicolinate Reductase, domain 2"/>
    <property type="match status" value="1"/>
</dbReference>
<dbReference type="InterPro" id="IPR020829">
    <property type="entry name" value="GlycerAld_3-P_DH_cat"/>
</dbReference>
<dbReference type="FunFam" id="3.30.360.10:FF:000002">
    <property type="entry name" value="Glyceraldehyde-3-phosphate dehydrogenase"/>
    <property type="match status" value="1"/>
</dbReference>
<dbReference type="SUPFAM" id="SSF55347">
    <property type="entry name" value="Glyceraldehyde-3-phosphate dehydrogenase-like, C-terminal domain"/>
    <property type="match status" value="1"/>
</dbReference>
<gene>
    <name evidence="10" type="ORF">BCF89_10346</name>
</gene>
<feature type="binding site" evidence="5">
    <location>
        <begin position="12"/>
        <end position="13"/>
    </location>
    <ligand>
        <name>NAD(+)</name>
        <dbReference type="ChEBI" id="CHEBI:57540"/>
    </ligand>
</feature>
<evidence type="ECO:0000256" key="6">
    <source>
        <dbReference type="PIRSR" id="PIRSR000149-4"/>
    </source>
</evidence>
<feature type="binding site" evidence="5">
    <location>
        <position position="314"/>
    </location>
    <ligand>
        <name>NAD(+)</name>
        <dbReference type="ChEBI" id="CHEBI:57540"/>
    </ligand>
</feature>
<keyword evidence="2 8" id="KW-0560">Oxidoreductase</keyword>
<dbReference type="CDD" id="cd18126">
    <property type="entry name" value="GAPDH_I_C"/>
    <property type="match status" value="1"/>
</dbReference>
<keyword evidence="5" id="KW-0547">Nucleotide-binding</keyword>
<keyword evidence="5" id="KW-0520">NAD</keyword>
<dbReference type="PRINTS" id="PR00078">
    <property type="entry name" value="G3PDHDRGNASE"/>
</dbReference>
<keyword evidence="11" id="KW-1185">Reference proteome</keyword>
<feature type="binding site" evidence="4">
    <location>
        <position position="233"/>
    </location>
    <ligand>
        <name>D-glyceraldehyde 3-phosphate</name>
        <dbReference type="ChEBI" id="CHEBI:59776"/>
    </ligand>
</feature>
<dbReference type="Pfam" id="PF00044">
    <property type="entry name" value="Gp_dh_N"/>
    <property type="match status" value="1"/>
</dbReference>
<organism evidence="10 11">
    <name type="scientific">Metamycoplasma auris</name>
    <dbReference type="NCBI Taxonomy" id="51363"/>
    <lineage>
        <taxon>Bacteria</taxon>
        <taxon>Bacillati</taxon>
        <taxon>Mycoplasmatota</taxon>
        <taxon>Mycoplasmoidales</taxon>
        <taxon>Metamycoplasmataceae</taxon>
        <taxon>Metamycoplasma</taxon>
    </lineage>
</organism>
<dbReference type="InterPro" id="IPR036291">
    <property type="entry name" value="NAD(P)-bd_dom_sf"/>
</dbReference>
<evidence type="ECO:0000256" key="4">
    <source>
        <dbReference type="PIRSR" id="PIRSR000149-2"/>
    </source>
</evidence>
<dbReference type="Gene3D" id="3.40.50.720">
    <property type="entry name" value="NAD(P)-binding Rossmann-like Domain"/>
    <property type="match status" value="1"/>
</dbReference>
<feature type="binding site" evidence="5">
    <location>
        <position position="120"/>
    </location>
    <ligand>
        <name>NAD(+)</name>
        <dbReference type="ChEBI" id="CHEBI:57540"/>
    </ligand>
</feature>
<dbReference type="PANTHER" id="PTHR43148">
    <property type="entry name" value="GLYCERALDEHYDE-3-PHOSPHATE DEHYDROGENASE 2"/>
    <property type="match status" value="1"/>
</dbReference>
<evidence type="ECO:0000256" key="1">
    <source>
        <dbReference type="ARBA" id="ARBA00007406"/>
    </source>
</evidence>
<evidence type="ECO:0000256" key="5">
    <source>
        <dbReference type="PIRSR" id="PIRSR000149-3"/>
    </source>
</evidence>
<feature type="binding site" evidence="4">
    <location>
        <begin position="210"/>
        <end position="211"/>
    </location>
    <ligand>
        <name>D-glyceraldehyde 3-phosphate</name>
        <dbReference type="ChEBI" id="CHEBI:59776"/>
    </ligand>
</feature>
<evidence type="ECO:0000256" key="7">
    <source>
        <dbReference type="RuleBase" id="RU000397"/>
    </source>
</evidence>
<dbReference type="InterPro" id="IPR020828">
    <property type="entry name" value="GlycerAld_3-P_DH_NAD(P)-bd"/>
</dbReference>
<feature type="binding site" evidence="4">
    <location>
        <begin position="151"/>
        <end position="153"/>
    </location>
    <ligand>
        <name>D-glyceraldehyde 3-phosphate</name>
        <dbReference type="ChEBI" id="CHEBI:59776"/>
    </ligand>
</feature>
<dbReference type="Proteomes" id="UP000249646">
    <property type="component" value="Unassembled WGS sequence"/>
</dbReference>
<sequence>MKTKIAINGFGRIGRLVFRELINDKDLEVVAINDLTDAKTLAHLLKYDTAHGTFDYEISSNDKAIVVSGKEYLIFSEKDPKQLPWSELGVDIVVEGTGRFLTTELAQLHIDAGAKKVLITAPSKSSEVKTVVYSVNEDSLTKDDVIVSGASCTTNCLAPVLNVLEKEFGVAKGYMTTVHSYTADQRLQDAPHSDLRRARAAASNMIPTTTGAAKSIGKVIPTLKGKMNGIALRVPTITGSIIDLTIELKKDVTVQEINQAMKNAASDSLKYTEDPIVSSDVIGSTAGAIFDSQLTQALEVDGKKLYKVYAWYDNESSFVNQYIRTLKHLANLK</sequence>
<name>A0A2W7G2U7_9BACT</name>
<dbReference type="PROSITE" id="PS00071">
    <property type="entry name" value="GAPDH"/>
    <property type="match status" value="1"/>
</dbReference>
<dbReference type="EC" id="1.2.1.-" evidence="8"/>
<feature type="domain" description="Glyceraldehyde 3-phosphate dehydrogenase NAD(P) binding" evidence="9">
    <location>
        <begin position="3"/>
        <end position="152"/>
    </location>
</feature>
<evidence type="ECO:0000256" key="2">
    <source>
        <dbReference type="ARBA" id="ARBA00023002"/>
    </source>
</evidence>
<dbReference type="FunFam" id="3.40.50.720:FF:000001">
    <property type="entry name" value="Glyceraldehyde-3-phosphate dehydrogenase"/>
    <property type="match status" value="1"/>
</dbReference>
<dbReference type="SUPFAM" id="SSF51735">
    <property type="entry name" value="NAD(P)-binding Rossmann-fold domains"/>
    <property type="match status" value="1"/>
</dbReference>
<comment type="caution">
    <text evidence="10">The sequence shown here is derived from an EMBL/GenBank/DDBJ whole genome shotgun (WGS) entry which is preliminary data.</text>
</comment>
<feature type="binding site" evidence="4">
    <location>
        <position position="182"/>
    </location>
    <ligand>
        <name>D-glyceraldehyde 3-phosphate</name>
        <dbReference type="ChEBI" id="CHEBI:59776"/>
    </ligand>
</feature>
<dbReference type="GO" id="GO:0006006">
    <property type="term" value="P:glucose metabolic process"/>
    <property type="evidence" value="ECO:0007669"/>
    <property type="project" value="InterPro"/>
</dbReference>
<dbReference type="InterPro" id="IPR020831">
    <property type="entry name" value="GlycerAld/Erythrose_P_DH"/>
</dbReference>
<evidence type="ECO:0000256" key="3">
    <source>
        <dbReference type="PIRSR" id="PIRSR000149-1"/>
    </source>
</evidence>
<dbReference type="CDD" id="cd05214">
    <property type="entry name" value="GAPDH_I_N"/>
    <property type="match status" value="1"/>
</dbReference>
<dbReference type="InterPro" id="IPR006424">
    <property type="entry name" value="Glyceraldehyde-3-P_DH_1"/>
</dbReference>
<dbReference type="GO" id="GO:0016620">
    <property type="term" value="F:oxidoreductase activity, acting on the aldehyde or oxo group of donors, NAD or NADP as acceptor"/>
    <property type="evidence" value="ECO:0007669"/>
    <property type="project" value="InterPro"/>
</dbReference>
<protein>
    <recommendedName>
        <fullName evidence="8">Glyceraldehyde-3-phosphate dehydrogenase</fullName>
        <ecNumber evidence="8">1.2.1.-</ecNumber>
    </recommendedName>
</protein>
<dbReference type="InterPro" id="IPR020830">
    <property type="entry name" value="GlycerAld_3-P_DH_AS"/>
</dbReference>
<dbReference type="PIRSF" id="PIRSF000149">
    <property type="entry name" value="GAP_DH"/>
    <property type="match status" value="1"/>
</dbReference>
<dbReference type="NCBIfam" id="TIGR01534">
    <property type="entry name" value="GAPDH-I"/>
    <property type="match status" value="1"/>
</dbReference>
<dbReference type="GO" id="GO:0051287">
    <property type="term" value="F:NAD binding"/>
    <property type="evidence" value="ECO:0007669"/>
    <property type="project" value="InterPro"/>
</dbReference>
<reference evidence="10 11" key="1">
    <citation type="submission" date="2018-06" db="EMBL/GenBank/DDBJ databases">
        <title>Genomic Encyclopedia of Archaeal and Bacterial Type Strains, Phase II (KMG-II): from individual species to whole genera.</title>
        <authorList>
            <person name="Goeker M."/>
        </authorList>
    </citation>
    <scope>NUCLEOTIDE SEQUENCE [LARGE SCALE GENOMIC DNA]</scope>
    <source>
        <strain evidence="10 11">ATCC 51348</strain>
    </source>
</reference>
<dbReference type="SMART" id="SM00846">
    <property type="entry name" value="Gp_dh_N"/>
    <property type="match status" value="1"/>
</dbReference>
<comment type="similarity">
    <text evidence="1 7">Belongs to the glyceraldehyde-3-phosphate dehydrogenase family.</text>
</comment>
<dbReference type="EMBL" id="QKUB01000003">
    <property type="protein sequence ID" value="PZW00587.1"/>
    <property type="molecule type" value="Genomic_DNA"/>
</dbReference>
<evidence type="ECO:0000313" key="11">
    <source>
        <dbReference type="Proteomes" id="UP000249646"/>
    </source>
</evidence>
<evidence type="ECO:0000259" key="9">
    <source>
        <dbReference type="SMART" id="SM00846"/>
    </source>
</evidence>
<proteinExistence type="inferred from homology"/>
<evidence type="ECO:0000256" key="8">
    <source>
        <dbReference type="RuleBase" id="RU361160"/>
    </source>
</evidence>
<accession>A0A2W7G2U7</accession>
<evidence type="ECO:0000313" key="10">
    <source>
        <dbReference type="EMBL" id="PZW00587.1"/>
    </source>
</evidence>
<dbReference type="RefSeq" id="WP_111518410.1">
    <property type="nucleotide sequence ID" value="NZ_QKUB01000003.1"/>
</dbReference>